<keyword evidence="1" id="KW-0479">Metal-binding</keyword>
<feature type="domain" description="Cupin type-2" evidence="3">
    <location>
        <begin position="39"/>
        <end position="110"/>
    </location>
</feature>
<dbReference type="Gene3D" id="2.60.120.10">
    <property type="entry name" value="Jelly Rolls"/>
    <property type="match status" value="1"/>
</dbReference>
<name>A0ABU2GAF7_9EURY</name>
<dbReference type="InterPro" id="IPR011051">
    <property type="entry name" value="RmlC_Cupin_sf"/>
</dbReference>
<sequence>MPRISESDLEWSETAHGETSFKRKKLGSAAGAERLGASLYELPPGAASWPYHYHTGNEEAAYVLSGTGTLRTPDGEEAVRAGDFLAFPADPSGAHRLRNDGDEPLRYLAVSTMRDPDVTVYPDSEKVGVFAGAPPGGDGERVVSGYFERDDAVDYWEGES</sequence>
<evidence type="ECO:0000313" key="5">
    <source>
        <dbReference type="Proteomes" id="UP001257060"/>
    </source>
</evidence>
<dbReference type="PANTHER" id="PTHR35848:SF9">
    <property type="entry name" value="SLL1358 PROTEIN"/>
    <property type="match status" value="1"/>
</dbReference>
<dbReference type="RefSeq" id="WP_310922252.1">
    <property type="nucleotide sequence ID" value="NZ_JAMQOP010000001.1"/>
</dbReference>
<accession>A0ABU2GAF7</accession>
<protein>
    <submittedName>
        <fullName evidence="4">Cupin domain-containing protein</fullName>
    </submittedName>
</protein>
<dbReference type="PANTHER" id="PTHR35848">
    <property type="entry name" value="OXALATE-BINDING PROTEIN"/>
    <property type="match status" value="1"/>
</dbReference>
<gene>
    <name evidence="4" type="ORF">NDI76_01705</name>
</gene>
<dbReference type="EMBL" id="JAMQOP010000001">
    <property type="protein sequence ID" value="MDS0297456.1"/>
    <property type="molecule type" value="Genomic_DNA"/>
</dbReference>
<evidence type="ECO:0000256" key="2">
    <source>
        <dbReference type="SAM" id="MobiDB-lite"/>
    </source>
</evidence>
<dbReference type="InterPro" id="IPR051610">
    <property type="entry name" value="GPI/OXD"/>
</dbReference>
<keyword evidence="5" id="KW-1185">Reference proteome</keyword>
<dbReference type="CDD" id="cd02224">
    <property type="entry name" value="cupin_SPO2919-like"/>
    <property type="match status" value="1"/>
</dbReference>
<comment type="caution">
    <text evidence="4">The sequence shown here is derived from an EMBL/GenBank/DDBJ whole genome shotgun (WGS) entry which is preliminary data.</text>
</comment>
<reference evidence="4 5" key="1">
    <citation type="submission" date="2022-06" db="EMBL/GenBank/DDBJ databases">
        <title>Halogeometricum sp. a new haloarchaeum isolate from saline soil.</title>
        <authorList>
            <person name="Strakova D."/>
            <person name="Galisteo C."/>
            <person name="Sanchez-Porro C."/>
            <person name="Ventosa A."/>
        </authorList>
    </citation>
    <scope>NUCLEOTIDE SEQUENCE [LARGE SCALE GENOMIC DNA]</scope>
    <source>
        <strain evidence="4 5">S1BR25-6</strain>
    </source>
</reference>
<evidence type="ECO:0000259" key="3">
    <source>
        <dbReference type="Pfam" id="PF07883"/>
    </source>
</evidence>
<dbReference type="InterPro" id="IPR013096">
    <property type="entry name" value="Cupin_2"/>
</dbReference>
<dbReference type="Pfam" id="PF07883">
    <property type="entry name" value="Cupin_2"/>
    <property type="match status" value="1"/>
</dbReference>
<dbReference type="InterPro" id="IPR014710">
    <property type="entry name" value="RmlC-like_jellyroll"/>
</dbReference>
<organism evidence="4 5">
    <name type="scientific">Halogeometricum salsisoli</name>
    <dbReference type="NCBI Taxonomy" id="2950536"/>
    <lineage>
        <taxon>Archaea</taxon>
        <taxon>Methanobacteriati</taxon>
        <taxon>Methanobacteriota</taxon>
        <taxon>Stenosarchaea group</taxon>
        <taxon>Halobacteria</taxon>
        <taxon>Halobacteriales</taxon>
        <taxon>Haloferacaceae</taxon>
        <taxon>Halogeometricum</taxon>
    </lineage>
</organism>
<proteinExistence type="predicted"/>
<dbReference type="SUPFAM" id="SSF51182">
    <property type="entry name" value="RmlC-like cupins"/>
    <property type="match status" value="1"/>
</dbReference>
<feature type="region of interest" description="Disordered" evidence="2">
    <location>
        <begin position="1"/>
        <end position="27"/>
    </location>
</feature>
<evidence type="ECO:0000313" key="4">
    <source>
        <dbReference type="EMBL" id="MDS0297456.1"/>
    </source>
</evidence>
<evidence type="ECO:0000256" key="1">
    <source>
        <dbReference type="ARBA" id="ARBA00022723"/>
    </source>
</evidence>
<dbReference type="Proteomes" id="UP001257060">
    <property type="component" value="Unassembled WGS sequence"/>
</dbReference>